<comment type="caution">
    <text evidence="1">The sequence shown here is derived from an EMBL/GenBank/DDBJ whole genome shotgun (WGS) entry which is preliminary data.</text>
</comment>
<keyword evidence="2" id="KW-1185">Reference proteome</keyword>
<proteinExistence type="predicted"/>
<organism evidence="1 2">
    <name type="scientific">Angustibacter aerolatus</name>
    <dbReference type="NCBI Taxonomy" id="1162965"/>
    <lineage>
        <taxon>Bacteria</taxon>
        <taxon>Bacillati</taxon>
        <taxon>Actinomycetota</taxon>
        <taxon>Actinomycetes</taxon>
        <taxon>Kineosporiales</taxon>
        <taxon>Kineosporiaceae</taxon>
    </lineage>
</organism>
<evidence type="ECO:0000313" key="2">
    <source>
        <dbReference type="Proteomes" id="UP001157017"/>
    </source>
</evidence>
<accession>A0ABQ6JCQ9</accession>
<dbReference type="Proteomes" id="UP001157017">
    <property type="component" value="Unassembled WGS sequence"/>
</dbReference>
<sequence>MVVRRSGVDPLRERPAVAVLVEEVIGDYTDRALAGGLPRLEDDRAAARQVLDAVAGLGPLQPLLDDPEVEEIWVNEPGKVFAARHGRSEPTTTILTHDVVRDLVERMLRSSGRRIDLARPSSTRDCLTVRGCTW</sequence>
<evidence type="ECO:0000313" key="1">
    <source>
        <dbReference type="EMBL" id="GMA85973.1"/>
    </source>
</evidence>
<evidence type="ECO:0008006" key="3">
    <source>
        <dbReference type="Google" id="ProtNLM"/>
    </source>
</evidence>
<dbReference type="InterPro" id="IPR027417">
    <property type="entry name" value="P-loop_NTPase"/>
</dbReference>
<gene>
    <name evidence="1" type="ORF">GCM10025868_12230</name>
</gene>
<dbReference type="EMBL" id="BSUZ01000001">
    <property type="protein sequence ID" value="GMA85973.1"/>
    <property type="molecule type" value="Genomic_DNA"/>
</dbReference>
<dbReference type="SUPFAM" id="SSF52540">
    <property type="entry name" value="P-loop containing nucleoside triphosphate hydrolases"/>
    <property type="match status" value="1"/>
</dbReference>
<name>A0ABQ6JCQ9_9ACTN</name>
<dbReference type="Gene3D" id="3.30.450.380">
    <property type="match status" value="1"/>
</dbReference>
<protein>
    <recommendedName>
        <fullName evidence="3">Bacterial type II secretion system protein E domain-containing protein</fullName>
    </recommendedName>
</protein>
<reference evidence="2" key="1">
    <citation type="journal article" date="2019" name="Int. J. Syst. Evol. Microbiol.">
        <title>The Global Catalogue of Microorganisms (GCM) 10K type strain sequencing project: providing services to taxonomists for standard genome sequencing and annotation.</title>
        <authorList>
            <consortium name="The Broad Institute Genomics Platform"/>
            <consortium name="The Broad Institute Genome Sequencing Center for Infectious Disease"/>
            <person name="Wu L."/>
            <person name="Ma J."/>
        </authorList>
    </citation>
    <scope>NUCLEOTIDE SEQUENCE [LARGE SCALE GENOMIC DNA]</scope>
    <source>
        <strain evidence="2">NBRC 108730</strain>
    </source>
</reference>